<dbReference type="InterPro" id="IPR023996">
    <property type="entry name" value="TonB-dep_OMP_SusC/RagA"/>
</dbReference>
<sequence>MFLYQPNWQPYWPGTNFPQPNRGNESILNWVNDNNGYQKVSTNTFQTTLFFNWKLPWIKGLSFDGSGSYDPHSVFTKTFQTPTYVYYKDPATGVYTKGRSGTGADLASLSDQNDLGSLFYLVGKLSYNRKFGKHNIKVLLGYEQQTINSNWDYAYRSDFVSTVLPEISAGSSDKSKQSNDGSASQGARKNYFGRINYDFEGKYLAEFTMRRDGSPKFAATRRWGNFPSASAGWRISEEKFMKKFNFINDLKIRGSYGIMGNDKVADFQYVTTYGFGSNYVIGGKDVTGLVQTGVPNPDITWERAKTGNLGLDAKLWDGALGITFDYFKTRRSDILTTRKAVIPGYTGLTLPDENVGIVDNSGFELILTHDNNRRKLKYHFSGNVAFARSKVIFSDEQPAAEPYQLATGRPIGSDLFYKAIGIFKDKAQIDASPHYLNARPGDIIYEDVNKDGNIDALDQIRINQTNVPEITFGFTANFTYNNFDLSFLLQGQANAKQYFGGYFPVMSYSLGNFLQWRATDRWTPDHTAATMPRASYELFNNNTSKSTQWLLDAGFLRFKNVELGYNLPQNTVKRIGIQNLRVSVSGSNLFIIYDHMKDLGFDPETSDYWYYPPQRVINFGVDLTF</sequence>
<evidence type="ECO:0000313" key="5">
    <source>
        <dbReference type="Proteomes" id="UP000321291"/>
    </source>
</evidence>
<evidence type="ECO:0000256" key="3">
    <source>
        <dbReference type="ARBA" id="ARBA00023237"/>
    </source>
</evidence>
<evidence type="ECO:0000256" key="1">
    <source>
        <dbReference type="ARBA" id="ARBA00004442"/>
    </source>
</evidence>
<dbReference type="SUPFAM" id="SSF56935">
    <property type="entry name" value="Porins"/>
    <property type="match status" value="1"/>
</dbReference>
<dbReference type="KEGG" id="agi:FSB73_20295"/>
<dbReference type="GO" id="GO:0009279">
    <property type="term" value="C:cell outer membrane"/>
    <property type="evidence" value="ECO:0007669"/>
    <property type="project" value="UniProtKB-SubCell"/>
</dbReference>
<protein>
    <submittedName>
        <fullName evidence="4">SusC/RagA family TonB-linked outer membrane protein</fullName>
    </submittedName>
</protein>
<accession>A0A5B8VQG9</accession>
<name>A0A5B8VQG9_9BACT</name>
<organism evidence="4 5">
    <name type="scientific">Arachidicoccus ginsenosidivorans</name>
    <dbReference type="NCBI Taxonomy" id="496057"/>
    <lineage>
        <taxon>Bacteria</taxon>
        <taxon>Pseudomonadati</taxon>
        <taxon>Bacteroidota</taxon>
        <taxon>Chitinophagia</taxon>
        <taxon>Chitinophagales</taxon>
        <taxon>Chitinophagaceae</taxon>
        <taxon>Arachidicoccus</taxon>
    </lineage>
</organism>
<dbReference type="InterPro" id="IPR036942">
    <property type="entry name" value="Beta-barrel_TonB_sf"/>
</dbReference>
<dbReference type="NCBIfam" id="TIGR04056">
    <property type="entry name" value="OMP_RagA_SusC"/>
    <property type="match status" value="1"/>
</dbReference>
<reference evidence="4 5" key="1">
    <citation type="journal article" date="2017" name="Int. J. Syst. Evol. Microbiol.">
        <title>Arachidicoccus ginsenosidivorans sp. nov., with ginsenoside-converting activity isolated from ginseng cultivating soil.</title>
        <authorList>
            <person name="Siddiqi M.Z."/>
            <person name="Aslam Z."/>
            <person name="Im W.T."/>
        </authorList>
    </citation>
    <scope>NUCLEOTIDE SEQUENCE [LARGE SCALE GENOMIC DNA]</scope>
    <source>
        <strain evidence="4 5">Gsoil 809</strain>
    </source>
</reference>
<gene>
    <name evidence="4" type="ORF">FSB73_20295</name>
</gene>
<dbReference type="EMBL" id="CP042434">
    <property type="protein sequence ID" value="QEC73659.1"/>
    <property type="molecule type" value="Genomic_DNA"/>
</dbReference>
<keyword evidence="3" id="KW-0998">Cell outer membrane</keyword>
<keyword evidence="5" id="KW-1185">Reference proteome</keyword>
<dbReference type="Proteomes" id="UP000321291">
    <property type="component" value="Chromosome"/>
</dbReference>
<comment type="subcellular location">
    <subcellularLocation>
        <location evidence="1">Cell outer membrane</location>
    </subcellularLocation>
</comment>
<dbReference type="Gene3D" id="2.40.170.20">
    <property type="entry name" value="TonB-dependent receptor, beta-barrel domain"/>
    <property type="match status" value="1"/>
</dbReference>
<proteinExistence type="predicted"/>
<dbReference type="AlphaFoldDB" id="A0A5B8VQG9"/>
<evidence type="ECO:0000256" key="2">
    <source>
        <dbReference type="ARBA" id="ARBA00023136"/>
    </source>
</evidence>
<keyword evidence="2" id="KW-0472">Membrane</keyword>
<evidence type="ECO:0000313" key="4">
    <source>
        <dbReference type="EMBL" id="QEC73659.1"/>
    </source>
</evidence>